<keyword evidence="2" id="KW-0378">Hydrolase</keyword>
<dbReference type="PROSITE" id="PS51318">
    <property type="entry name" value="TAT"/>
    <property type="match status" value="1"/>
</dbReference>
<dbReference type="InterPro" id="IPR039721">
    <property type="entry name" value="C5-epimerase"/>
</dbReference>
<dbReference type="InterPro" id="IPR012341">
    <property type="entry name" value="6hp_glycosidase-like_sf"/>
</dbReference>
<evidence type="ECO:0000313" key="2">
    <source>
        <dbReference type="EMBL" id="QCC43994.1"/>
    </source>
</evidence>
<reference evidence="2" key="3">
    <citation type="journal article" name="MicrobiologyOpen">
        <title>Whole-genome comparison between the type strain of Halobacterium salinarum (DSM 3754(T)) and the laboratory strains R1 and NRC-1.</title>
        <authorList>
            <person name="Pfeiffer F."/>
            <person name="Losensky G."/>
            <person name="Marchfelder A."/>
            <person name="Habermann B."/>
            <person name="Dyall-Smith M."/>
        </authorList>
    </citation>
    <scope>NUCLEOTIDE SEQUENCE</scope>
    <source>
        <strain evidence="2">91-R6</strain>
    </source>
</reference>
<evidence type="ECO:0000313" key="4">
    <source>
        <dbReference type="Proteomes" id="UP000296216"/>
    </source>
</evidence>
<name>A0A4D6GQN4_HALS9</name>
<proteinExistence type="predicted"/>
<dbReference type="InterPro" id="IPR008928">
    <property type="entry name" value="6-hairpin_glycosidase_sf"/>
</dbReference>
<dbReference type="Proteomes" id="UP000323075">
    <property type="component" value="Unassembled WGS sequence"/>
</dbReference>
<dbReference type="GO" id="GO:0047464">
    <property type="term" value="F:heparosan-N-sulfate-glucuronate 5-epimerase activity"/>
    <property type="evidence" value="ECO:0007669"/>
    <property type="project" value="InterPro"/>
</dbReference>
<dbReference type="Gene3D" id="1.50.10.10">
    <property type="match status" value="1"/>
</dbReference>
<dbReference type="AlphaFoldDB" id="A0A4D6GQN4"/>
<organism evidence="2 4">
    <name type="scientific">Halobacterium salinarum (strain ATCC 33171 / DSM 3754 / JCM 8978 / NBRC 102687 / NCIMB 764 / 91-R6)</name>
    <dbReference type="NCBI Taxonomy" id="2597657"/>
    <lineage>
        <taxon>Archaea</taxon>
        <taxon>Methanobacteriati</taxon>
        <taxon>Methanobacteriota</taxon>
        <taxon>Stenosarchaea group</taxon>
        <taxon>Halobacteria</taxon>
        <taxon>Halobacteriales</taxon>
        <taxon>Halobacteriaceae</taxon>
        <taxon>Halobacterium</taxon>
    </lineage>
</organism>
<reference evidence="3 5" key="2">
    <citation type="submission" date="2019-07" db="EMBL/GenBank/DDBJ databases">
        <title>Genomic Encyclopedia of Archaeal and Bacterial Type Strains, Phase II (KMG-II): from individual species to whole genera.</title>
        <authorList>
            <person name="Goeker M."/>
        </authorList>
    </citation>
    <scope>NUCLEOTIDE SEQUENCE [LARGE SCALE GENOMIC DNA]</scope>
    <source>
        <strain evidence="3 5">DSM 3754</strain>
    </source>
</reference>
<evidence type="ECO:0000259" key="1">
    <source>
        <dbReference type="Pfam" id="PF06662"/>
    </source>
</evidence>
<dbReference type="PANTHER" id="PTHR13174:SF3">
    <property type="entry name" value="D-GLUCURONYL C5-EPIMERASE"/>
    <property type="match status" value="1"/>
</dbReference>
<dbReference type="Pfam" id="PF06662">
    <property type="entry name" value="C5-epim_C"/>
    <property type="match status" value="1"/>
</dbReference>
<gene>
    <name evidence="3" type="ORF">APQ99_02414</name>
    <name evidence="2" type="ORF">HBSAL_01290</name>
</gene>
<dbReference type="InterPro" id="IPR006311">
    <property type="entry name" value="TAT_signal"/>
</dbReference>
<protein>
    <submittedName>
        <fullName evidence="3">D-glucuronyl C5-epimerase C-terminus</fullName>
    </submittedName>
    <submittedName>
        <fullName evidence="2">Glycoside hydrolase family protein</fullName>
    </submittedName>
</protein>
<sequence length="318" mass="36149">MTGPIDRRTFLATAAIGLTGCVASQASPSLNEENVQQANFELVTLPYDQWPSSNPDRQYYSPEEVSELPDLKMYRGESGATHALQTSRQLNLVAQSIRHADSTGVFEDAADRLTDAYVETATGFKNALFFPYEFEFNVHGNPAHKLPSPWYSGMAQGLSLGTFARLYHLTGRDRYAQLAERTYKSITDVRLPTSNSPWVSTIDDEGYFWIEEYPMQKPAHTLNGKIFAIYGLYEYWRATGRDDVAVTTREAMTTVRDHLPEFRKEGGVSRYCLTHDVTAEGYHQIHVRQFRQLDEMTAGTAFGEWADRYQSDFWTSKE</sequence>
<dbReference type="GO" id="GO:0015012">
    <property type="term" value="P:heparan sulfate proteoglycan biosynthetic process"/>
    <property type="evidence" value="ECO:0007669"/>
    <property type="project" value="InterPro"/>
</dbReference>
<dbReference type="PROSITE" id="PS51257">
    <property type="entry name" value="PROKAR_LIPOPROTEIN"/>
    <property type="match status" value="1"/>
</dbReference>
<dbReference type="EMBL" id="VRYN01000021">
    <property type="protein sequence ID" value="TYO71778.1"/>
    <property type="molecule type" value="Genomic_DNA"/>
</dbReference>
<dbReference type="SUPFAM" id="SSF48208">
    <property type="entry name" value="Six-hairpin glycosidases"/>
    <property type="match status" value="1"/>
</dbReference>
<dbReference type="GO" id="GO:0016787">
    <property type="term" value="F:hydrolase activity"/>
    <property type="evidence" value="ECO:0007669"/>
    <property type="project" value="UniProtKB-KW"/>
</dbReference>
<evidence type="ECO:0000313" key="5">
    <source>
        <dbReference type="Proteomes" id="UP000323075"/>
    </source>
</evidence>
<reference evidence="2 4" key="1">
    <citation type="journal article" date="2019" name="Microbiol. Resour. Announc.">
        <title>The Genome Sequence of the Halobacterium salinarum Type Strain Is Closely Related to That of Laboratory Strains NRC-1 and R1.</title>
        <authorList>
            <person name="Pfeiffer F."/>
            <person name="Marchfelder A."/>
            <person name="Habermann B."/>
            <person name="Dyall-Smith M.L."/>
        </authorList>
    </citation>
    <scope>NUCLEOTIDE SEQUENCE [LARGE SCALE GENOMIC DNA]</scope>
    <source>
        <strain evidence="2">91-R6</strain>
        <strain evidence="4">ATCC 33171 / DSM 3754 / JCM 8978 / NBRC 102687 / NCIMB 764 / 91-R6</strain>
    </source>
</reference>
<dbReference type="GO" id="GO:0005975">
    <property type="term" value="P:carbohydrate metabolic process"/>
    <property type="evidence" value="ECO:0007669"/>
    <property type="project" value="InterPro"/>
</dbReference>
<feature type="domain" description="D-glucuronyl C5-epimerase C-terminal" evidence="1">
    <location>
        <begin position="130"/>
        <end position="311"/>
    </location>
</feature>
<dbReference type="PANTHER" id="PTHR13174">
    <property type="entry name" value="D-GLUCURONYL C5-EPIMERASE"/>
    <property type="match status" value="1"/>
</dbReference>
<dbReference type="EMBL" id="CP038631">
    <property type="protein sequence ID" value="QCC43994.1"/>
    <property type="molecule type" value="Genomic_DNA"/>
</dbReference>
<accession>A0A4D6GQN4</accession>
<evidence type="ECO:0000313" key="3">
    <source>
        <dbReference type="EMBL" id="TYO71778.1"/>
    </source>
</evidence>
<dbReference type="InterPro" id="IPR010598">
    <property type="entry name" value="C5-epim_C"/>
</dbReference>
<dbReference type="Proteomes" id="UP000296216">
    <property type="component" value="Chromosome"/>
</dbReference>